<feature type="binding site" evidence="18">
    <location>
        <position position="439"/>
    </location>
    <ligand>
        <name>acetyl-CoA</name>
        <dbReference type="ChEBI" id="CHEBI:57288"/>
    </ligand>
</feature>
<evidence type="ECO:0000256" key="18">
    <source>
        <dbReference type="HAMAP-Rule" id="MF_01631"/>
    </source>
</evidence>
<evidence type="ECO:0000256" key="9">
    <source>
        <dbReference type="ARBA" id="ARBA00022842"/>
    </source>
</evidence>
<dbReference type="InterPro" id="IPR001451">
    <property type="entry name" value="Hexapep"/>
</dbReference>
<dbReference type="CDD" id="cd02540">
    <property type="entry name" value="GT2_GlmU_N_bac"/>
    <property type="match status" value="1"/>
</dbReference>
<evidence type="ECO:0000256" key="17">
    <source>
        <dbReference type="ARBA" id="ARBA00049628"/>
    </source>
</evidence>
<evidence type="ECO:0000256" key="5">
    <source>
        <dbReference type="ARBA" id="ARBA00022679"/>
    </source>
</evidence>
<comment type="pathway">
    <text evidence="18">Nucleotide-sugar biosynthesis; UDP-N-acetyl-alpha-D-glucosamine biosynthesis; N-acetyl-alpha-D-glucosamine 1-phosphate from alpha-D-glucosamine 6-phosphate (route II): step 2/2.</text>
</comment>
<comment type="similarity">
    <text evidence="3 18">In the N-terminal section; belongs to the N-acetylglucosamine-1-phosphate uridyltransferase family.</text>
</comment>
<comment type="subcellular location">
    <subcellularLocation>
        <location evidence="1 18">Cytoplasm</location>
    </subcellularLocation>
</comment>
<dbReference type="Gene3D" id="3.90.550.10">
    <property type="entry name" value="Spore Coat Polysaccharide Biosynthesis Protein SpsA, Chain A"/>
    <property type="match status" value="1"/>
</dbReference>
<keyword evidence="14 18" id="KW-0961">Cell wall biogenesis/degradation</keyword>
<feature type="binding site" evidence="18">
    <location>
        <position position="382"/>
    </location>
    <ligand>
        <name>UDP-N-acetyl-alpha-D-glucosamine</name>
        <dbReference type="ChEBI" id="CHEBI:57705"/>
    </ligand>
</feature>
<keyword evidence="12 18" id="KW-0511">Multifunctional enzyme</keyword>
<feature type="binding site" evidence="18">
    <location>
        <begin position="117"/>
        <end position="119"/>
    </location>
    <ligand>
        <name>UDP-N-acetyl-alpha-D-glucosamine</name>
        <dbReference type="ChEBI" id="CHEBI:57705"/>
    </ligand>
</feature>
<feature type="region of interest" description="Disordered" evidence="19">
    <location>
        <begin position="464"/>
        <end position="483"/>
    </location>
</feature>
<comment type="pathway">
    <text evidence="18">Nucleotide-sugar biosynthesis; UDP-N-acetyl-alpha-D-glucosamine biosynthesis; UDP-N-acetyl-alpha-D-glucosamine from N-acetyl-alpha-D-glucosamine 1-phosphate: step 1/1.</text>
</comment>
<evidence type="ECO:0000256" key="8">
    <source>
        <dbReference type="ARBA" id="ARBA00022737"/>
    </source>
</evidence>
<feature type="binding site" evidence="18">
    <location>
        <position position="456"/>
    </location>
    <ligand>
        <name>acetyl-CoA</name>
        <dbReference type="ChEBI" id="CHEBI:57288"/>
    </ligand>
</feature>
<dbReference type="InterPro" id="IPR011004">
    <property type="entry name" value="Trimer_LpxA-like_sf"/>
</dbReference>
<dbReference type="PANTHER" id="PTHR43584:SF3">
    <property type="entry name" value="BIFUNCTIONAL PROTEIN GLMU"/>
    <property type="match status" value="1"/>
</dbReference>
<feature type="binding site" evidence="18">
    <location>
        <position position="349"/>
    </location>
    <ligand>
        <name>UDP-N-acetyl-alpha-D-glucosamine</name>
        <dbReference type="ChEBI" id="CHEBI:57705"/>
    </ligand>
</feature>
<feature type="binding site" evidence="18">
    <location>
        <position position="367"/>
    </location>
    <ligand>
        <name>UDP-N-acetyl-alpha-D-glucosamine</name>
        <dbReference type="ChEBI" id="CHEBI:57705"/>
    </ligand>
</feature>
<feature type="region of interest" description="Linker" evidence="18">
    <location>
        <begin position="248"/>
        <end position="268"/>
    </location>
</feature>
<dbReference type="InterPro" id="IPR029044">
    <property type="entry name" value="Nucleotide-diphossugar_trans"/>
</dbReference>
<keyword evidence="6 18" id="KW-0548">Nucleotidyltransferase</keyword>
<comment type="pathway">
    <text evidence="18">Bacterial outer membrane biogenesis; LPS lipid A biosynthesis.</text>
</comment>
<feature type="binding site" evidence="18">
    <location>
        <position position="396"/>
    </location>
    <ligand>
        <name>acetyl-CoA</name>
        <dbReference type="ChEBI" id="CHEBI:57288"/>
    </ligand>
</feature>
<feature type="binding site" evidence="18">
    <location>
        <position position="172"/>
    </location>
    <ligand>
        <name>UDP-N-acetyl-alpha-D-glucosamine</name>
        <dbReference type="ChEBI" id="CHEBI:57705"/>
    </ligand>
</feature>
<comment type="subunit">
    <text evidence="18">Homotrimer.</text>
</comment>
<dbReference type="SUPFAM" id="SSF53448">
    <property type="entry name" value="Nucleotide-diphospho-sugar transferases"/>
    <property type="match status" value="1"/>
</dbReference>
<dbReference type="Pfam" id="PF14602">
    <property type="entry name" value="Hexapep_2"/>
    <property type="match status" value="1"/>
</dbReference>
<keyword evidence="13 18" id="KW-0012">Acyltransferase</keyword>
<feature type="binding site" evidence="18">
    <location>
        <position position="245"/>
    </location>
    <ligand>
        <name>UDP-N-acetyl-alpha-D-glucosamine</name>
        <dbReference type="ChEBI" id="CHEBI:57705"/>
    </ligand>
</feature>
<dbReference type="GO" id="GO:0019134">
    <property type="term" value="F:glucosamine-1-phosphate N-acetyltransferase activity"/>
    <property type="evidence" value="ECO:0007669"/>
    <property type="project" value="UniProtKB-EC"/>
</dbReference>
<evidence type="ECO:0000256" key="10">
    <source>
        <dbReference type="ARBA" id="ARBA00022960"/>
    </source>
</evidence>
<evidence type="ECO:0000256" key="11">
    <source>
        <dbReference type="ARBA" id="ARBA00022984"/>
    </source>
</evidence>
<dbReference type="CDD" id="cd03353">
    <property type="entry name" value="LbH_GlmU_C"/>
    <property type="match status" value="1"/>
</dbReference>
<comment type="similarity">
    <text evidence="2 18">In the C-terminal section; belongs to the transferase hexapeptide repeat family.</text>
</comment>
<evidence type="ECO:0000256" key="1">
    <source>
        <dbReference type="ARBA" id="ARBA00004496"/>
    </source>
</evidence>
<evidence type="ECO:0000256" key="19">
    <source>
        <dbReference type="SAM" id="MobiDB-lite"/>
    </source>
</evidence>
<dbReference type="InterPro" id="IPR005882">
    <property type="entry name" value="Bifunctional_GlmU"/>
</dbReference>
<comment type="function">
    <text evidence="17 18">Catalyzes the last two sequential reactions in the de novo biosynthetic pathway for UDP-N-acetylglucosamine (UDP-GlcNAc). The C-terminal domain catalyzes the transfer of acetyl group from acetyl coenzyme A to glucosamine-1-phosphate (GlcN-1-P) to produce N-acetylglucosamine-1-phosphate (GlcNAc-1-P), which is converted into UDP-GlcNAc by the transfer of uridine 5-monophosphate (from uridine 5-triphosphate), a reaction catalyzed by the N-terminal domain.</text>
</comment>
<keyword evidence="11 18" id="KW-0573">Peptidoglycan synthesis</keyword>
<dbReference type="Proteomes" id="UP001379533">
    <property type="component" value="Chromosome"/>
</dbReference>
<evidence type="ECO:0000256" key="12">
    <source>
        <dbReference type="ARBA" id="ARBA00023268"/>
    </source>
</evidence>
<reference evidence="21 22" key="1">
    <citation type="submission" date="2021-12" db="EMBL/GenBank/DDBJ databases">
        <title>Discovery of the Pendulisporaceae a myxobacterial family with distinct sporulation behavior and unique specialized metabolism.</title>
        <authorList>
            <person name="Garcia R."/>
            <person name="Popoff A."/>
            <person name="Bader C.D."/>
            <person name="Loehr J."/>
            <person name="Walesch S."/>
            <person name="Walt C."/>
            <person name="Boldt J."/>
            <person name="Bunk B."/>
            <person name="Haeckl F.J.F.P.J."/>
            <person name="Gunesch A.P."/>
            <person name="Birkelbach J."/>
            <person name="Nuebel U."/>
            <person name="Pietschmann T."/>
            <person name="Bach T."/>
            <person name="Mueller R."/>
        </authorList>
    </citation>
    <scope>NUCLEOTIDE SEQUENCE [LARGE SCALE GENOMIC DNA]</scope>
    <source>
        <strain evidence="21 22">MSr12523</strain>
    </source>
</reference>
<dbReference type="EMBL" id="CP089982">
    <property type="protein sequence ID" value="WXA96068.1"/>
    <property type="molecule type" value="Genomic_DNA"/>
</dbReference>
<comment type="catalytic activity">
    <reaction evidence="16 18">
        <text>N-acetyl-alpha-D-glucosamine 1-phosphate + UTP + H(+) = UDP-N-acetyl-alpha-D-glucosamine + diphosphate</text>
        <dbReference type="Rhea" id="RHEA:13509"/>
        <dbReference type="ChEBI" id="CHEBI:15378"/>
        <dbReference type="ChEBI" id="CHEBI:33019"/>
        <dbReference type="ChEBI" id="CHEBI:46398"/>
        <dbReference type="ChEBI" id="CHEBI:57705"/>
        <dbReference type="ChEBI" id="CHEBI:57776"/>
        <dbReference type="EC" id="2.7.7.23"/>
    </reaction>
</comment>
<keyword evidence="9 18" id="KW-0460">Magnesium</keyword>
<dbReference type="InterPro" id="IPR050065">
    <property type="entry name" value="GlmU-like"/>
</dbReference>
<evidence type="ECO:0000256" key="6">
    <source>
        <dbReference type="ARBA" id="ARBA00022695"/>
    </source>
</evidence>
<feature type="domain" description="MobA-like NTP transferase" evidence="20">
    <location>
        <begin position="15"/>
        <end position="147"/>
    </location>
</feature>
<keyword evidence="22" id="KW-1185">Reference proteome</keyword>
<feature type="binding site" evidence="18">
    <location>
        <begin position="402"/>
        <end position="403"/>
    </location>
    <ligand>
        <name>acetyl-CoA</name>
        <dbReference type="ChEBI" id="CHEBI:57288"/>
    </ligand>
</feature>
<dbReference type="NCBIfam" id="TIGR01173">
    <property type="entry name" value="glmU"/>
    <property type="match status" value="1"/>
</dbReference>
<dbReference type="RefSeq" id="WP_394846681.1">
    <property type="nucleotide sequence ID" value="NZ_CP089982.1"/>
</dbReference>
<feature type="region of interest" description="Pyrophosphorylase" evidence="18">
    <location>
        <begin position="1"/>
        <end position="247"/>
    </location>
</feature>
<dbReference type="InterPro" id="IPR018357">
    <property type="entry name" value="Hexapep_transf_CS"/>
</dbReference>
<dbReference type="InterPro" id="IPR038009">
    <property type="entry name" value="GlmU_C_LbH"/>
</dbReference>
<gene>
    <name evidence="18 21" type="primary">glmU</name>
    <name evidence="21" type="ORF">LZC95_04340</name>
</gene>
<feature type="binding site" evidence="18">
    <location>
        <position position="119"/>
    </location>
    <ligand>
        <name>Mg(2+)</name>
        <dbReference type="ChEBI" id="CHEBI:18420"/>
    </ligand>
</feature>
<evidence type="ECO:0000256" key="15">
    <source>
        <dbReference type="ARBA" id="ARBA00048247"/>
    </source>
</evidence>
<feature type="binding site" evidence="18">
    <location>
        <begin position="91"/>
        <end position="92"/>
    </location>
    <ligand>
        <name>UDP-N-acetyl-alpha-D-glucosamine</name>
        <dbReference type="ChEBI" id="CHEBI:57705"/>
    </ligand>
</feature>
<dbReference type="Gene3D" id="2.160.10.10">
    <property type="entry name" value="Hexapeptide repeat proteins"/>
    <property type="match status" value="1"/>
</dbReference>
<dbReference type="GO" id="GO:0003977">
    <property type="term" value="F:UDP-N-acetylglucosamine diphosphorylase activity"/>
    <property type="evidence" value="ECO:0007669"/>
    <property type="project" value="UniProtKB-EC"/>
</dbReference>
<evidence type="ECO:0000256" key="7">
    <source>
        <dbReference type="ARBA" id="ARBA00022723"/>
    </source>
</evidence>
<organism evidence="21 22">
    <name type="scientific">Pendulispora brunnea</name>
    <dbReference type="NCBI Taxonomy" id="2905690"/>
    <lineage>
        <taxon>Bacteria</taxon>
        <taxon>Pseudomonadati</taxon>
        <taxon>Myxococcota</taxon>
        <taxon>Myxococcia</taxon>
        <taxon>Myxococcales</taxon>
        <taxon>Sorangiineae</taxon>
        <taxon>Pendulisporaceae</taxon>
        <taxon>Pendulispora</taxon>
    </lineage>
</organism>
<evidence type="ECO:0000259" key="20">
    <source>
        <dbReference type="Pfam" id="PF12804"/>
    </source>
</evidence>
<dbReference type="EC" id="2.3.1.157" evidence="18"/>
<keyword evidence="5 18" id="KW-0808">Transferase</keyword>
<feature type="binding site" evidence="18">
    <location>
        <position position="157"/>
    </location>
    <ligand>
        <name>UDP-N-acetyl-alpha-D-glucosamine</name>
        <dbReference type="ChEBI" id="CHEBI:57705"/>
    </ligand>
</feature>
<feature type="binding site" evidence="18">
    <location>
        <position position="32"/>
    </location>
    <ligand>
        <name>UDP-N-acetyl-alpha-D-glucosamine</name>
        <dbReference type="ChEBI" id="CHEBI:57705"/>
    </ligand>
</feature>
<keyword evidence="10 18" id="KW-0133">Cell shape</keyword>
<protein>
    <recommendedName>
        <fullName evidence="18">Bifunctional protein GlmU</fullName>
    </recommendedName>
    <domain>
        <recommendedName>
            <fullName evidence="18">UDP-N-acetylglucosamine pyrophosphorylase</fullName>
            <ecNumber evidence="18">2.7.7.23</ecNumber>
        </recommendedName>
        <alternativeName>
            <fullName evidence="18">N-acetylglucosamine-1-phosphate uridyltransferase</fullName>
        </alternativeName>
    </domain>
    <domain>
        <recommendedName>
            <fullName evidence="18">Glucosamine-1-phosphate N-acetyltransferase</fullName>
            <ecNumber evidence="18">2.3.1.157</ecNumber>
        </recommendedName>
    </domain>
</protein>
<dbReference type="PROSITE" id="PS00101">
    <property type="entry name" value="HEXAPEP_TRANSFERASES"/>
    <property type="match status" value="1"/>
</dbReference>
<feature type="binding site" evidence="18">
    <location>
        <position position="86"/>
    </location>
    <ligand>
        <name>UDP-N-acetyl-alpha-D-glucosamine</name>
        <dbReference type="ChEBI" id="CHEBI:57705"/>
    </ligand>
</feature>
<evidence type="ECO:0000256" key="13">
    <source>
        <dbReference type="ARBA" id="ARBA00023315"/>
    </source>
</evidence>
<evidence type="ECO:0000256" key="4">
    <source>
        <dbReference type="ARBA" id="ARBA00022490"/>
    </source>
</evidence>
<keyword evidence="7 18" id="KW-0479">Metal-binding</keyword>
<feature type="binding site" evidence="18">
    <location>
        <position position="245"/>
    </location>
    <ligand>
        <name>Mg(2+)</name>
        <dbReference type="ChEBI" id="CHEBI:18420"/>
    </ligand>
</feature>
<feature type="binding site" evidence="18">
    <location>
        <begin position="18"/>
        <end position="21"/>
    </location>
    <ligand>
        <name>UDP-N-acetyl-alpha-D-glucosamine</name>
        <dbReference type="ChEBI" id="CHEBI:57705"/>
    </ligand>
</feature>
<evidence type="ECO:0000256" key="16">
    <source>
        <dbReference type="ARBA" id="ARBA00048493"/>
    </source>
</evidence>
<comment type="catalytic activity">
    <reaction evidence="15 18">
        <text>alpha-D-glucosamine 1-phosphate + acetyl-CoA = N-acetyl-alpha-D-glucosamine 1-phosphate + CoA + H(+)</text>
        <dbReference type="Rhea" id="RHEA:13725"/>
        <dbReference type="ChEBI" id="CHEBI:15378"/>
        <dbReference type="ChEBI" id="CHEBI:57287"/>
        <dbReference type="ChEBI" id="CHEBI:57288"/>
        <dbReference type="ChEBI" id="CHEBI:57776"/>
        <dbReference type="ChEBI" id="CHEBI:58516"/>
        <dbReference type="EC" id="2.3.1.157"/>
    </reaction>
</comment>
<feature type="binding site" evidence="18">
    <location>
        <position position="421"/>
    </location>
    <ligand>
        <name>acetyl-CoA</name>
        <dbReference type="ChEBI" id="CHEBI:57288"/>
    </ligand>
</feature>
<dbReference type="EC" id="2.7.7.23" evidence="18"/>
<dbReference type="Pfam" id="PF12804">
    <property type="entry name" value="NTP_transf_3"/>
    <property type="match status" value="1"/>
</dbReference>
<name>A0ABZ2KFF4_9BACT</name>
<feature type="active site" description="Proton acceptor" evidence="18">
    <location>
        <position position="379"/>
    </location>
</feature>
<dbReference type="SUPFAM" id="SSF51161">
    <property type="entry name" value="Trimeric LpxA-like enzymes"/>
    <property type="match status" value="1"/>
</dbReference>
<feature type="binding site" evidence="18">
    <location>
        <position position="188"/>
    </location>
    <ligand>
        <name>UDP-N-acetyl-alpha-D-glucosamine</name>
        <dbReference type="ChEBI" id="CHEBI:57705"/>
    </ligand>
</feature>
<keyword evidence="4 18" id="KW-0963">Cytoplasm</keyword>
<sequence length="483" mass="51227">MTEPKVKPALERTAAVILAAGQGTRMKSELPKVMHTLAGRPLIYFPVRAALDAGCVEVIVVVGHGRELVSSYLEKTFGARVRTAVQASQRGTGDAAKVGIDAVDATRDDCDAAIVFYGDAPLLAASDLVQIAQALHGDASCELALATCTVEDAHGYGRILRDARGDITEIREHRDLRTDAERAVREINPGIFAAKMSFWHSKLALLKPNNAQGELYLTDVVSLAREGGQVVRTASARDAVLLGVNDRQQLVEAEMAIHERIARDLRRSGVTVRAGARIDEGVEVGHDATIEMGVVLRGATVVGPGATIDVGCVLTNVVVDAGAVLKPYSVLSDSRVGARAQIGPFSHVRPDSDIGEDAHIGNFVETKKTRLGRGAKANHLAYLGDGVIGPAVNIGAGTIFCNYDGYRKHTTVIEEGVFVGSDSQIVAPVTIGKGAYVATGTTVTRDVPADALAISRVRQENKEGYAPRLRAKLKPPKKDPSST</sequence>
<evidence type="ECO:0000313" key="22">
    <source>
        <dbReference type="Proteomes" id="UP001379533"/>
    </source>
</evidence>
<evidence type="ECO:0000256" key="2">
    <source>
        <dbReference type="ARBA" id="ARBA00007707"/>
    </source>
</evidence>
<feature type="region of interest" description="N-acetyltransferase" evidence="18">
    <location>
        <begin position="269"/>
        <end position="483"/>
    </location>
</feature>
<dbReference type="Pfam" id="PF00132">
    <property type="entry name" value="Hexapep"/>
    <property type="match status" value="2"/>
</dbReference>
<comment type="cofactor">
    <cofactor evidence="18">
        <name>Mg(2+)</name>
        <dbReference type="ChEBI" id="CHEBI:18420"/>
    </cofactor>
    <text evidence="18">Binds 1 Mg(2+) ion per subunit.</text>
</comment>
<proteinExistence type="inferred from homology"/>
<evidence type="ECO:0000256" key="14">
    <source>
        <dbReference type="ARBA" id="ARBA00023316"/>
    </source>
</evidence>
<evidence type="ECO:0000313" key="21">
    <source>
        <dbReference type="EMBL" id="WXA96068.1"/>
    </source>
</evidence>
<evidence type="ECO:0000256" key="3">
    <source>
        <dbReference type="ARBA" id="ARBA00007947"/>
    </source>
</evidence>
<dbReference type="PANTHER" id="PTHR43584">
    <property type="entry name" value="NUCLEOTIDYL TRANSFERASE"/>
    <property type="match status" value="1"/>
</dbReference>
<dbReference type="InterPro" id="IPR025877">
    <property type="entry name" value="MobA-like_NTP_Trfase"/>
</dbReference>
<keyword evidence="8 18" id="KW-0677">Repeat</keyword>
<feature type="binding site" evidence="18">
    <location>
        <position position="393"/>
    </location>
    <ligand>
        <name>UDP-N-acetyl-alpha-D-glucosamine</name>
        <dbReference type="ChEBI" id="CHEBI:57705"/>
    </ligand>
</feature>
<dbReference type="HAMAP" id="MF_01631">
    <property type="entry name" value="GlmU"/>
    <property type="match status" value="1"/>
</dbReference>
<accession>A0ABZ2KFF4</accession>